<sequence length="191" mass="20734">MASGIQGIGGTRRRRTMAPSSYQAPRSDGEGKKNMSQDARLAFEKAYSETKVGEILNEKGHQIFAITSSMTLSAAVAELAARKIGNMPVIDTNGGLVGVLSERDIVRATAEIGEEALTHSVSAYMTENPKTCSSDALIVNVMQEMTDGHFRHMPVVDGTRLAGVISIRDIVLHRVTEVEYENLRLKQLMVG</sequence>
<keyword evidence="6" id="KW-1185">Reference proteome</keyword>
<gene>
    <name evidence="5" type="ORF">C0081_00850</name>
</gene>
<dbReference type="CDD" id="cd04623">
    <property type="entry name" value="CBS_pair_bac_euk"/>
    <property type="match status" value="1"/>
</dbReference>
<dbReference type="EMBL" id="PKUQ01000001">
    <property type="protein sequence ID" value="PLW78823.1"/>
    <property type="molecule type" value="Genomic_DNA"/>
</dbReference>
<dbReference type="InterPro" id="IPR051257">
    <property type="entry name" value="Diverse_CBS-Domain"/>
</dbReference>
<protein>
    <submittedName>
        <fullName evidence="5">CBS domain-containing protein</fullName>
    </submittedName>
</protein>
<feature type="domain" description="CBS" evidence="4">
    <location>
        <begin position="125"/>
        <end position="181"/>
    </location>
</feature>
<feature type="region of interest" description="Disordered" evidence="3">
    <location>
        <begin position="1"/>
        <end position="36"/>
    </location>
</feature>
<dbReference type="Gene3D" id="3.10.580.10">
    <property type="entry name" value="CBS-domain"/>
    <property type="match status" value="1"/>
</dbReference>
<dbReference type="OrthoDB" id="9807125at2"/>
<organism evidence="5 6">
    <name type="scientific">Cohaesibacter celericrescens</name>
    <dbReference type="NCBI Taxonomy" id="2067669"/>
    <lineage>
        <taxon>Bacteria</taxon>
        <taxon>Pseudomonadati</taxon>
        <taxon>Pseudomonadota</taxon>
        <taxon>Alphaproteobacteria</taxon>
        <taxon>Hyphomicrobiales</taxon>
        <taxon>Cohaesibacteraceae</taxon>
    </lineage>
</organism>
<evidence type="ECO:0000313" key="6">
    <source>
        <dbReference type="Proteomes" id="UP000234881"/>
    </source>
</evidence>
<keyword evidence="1 2" id="KW-0129">CBS domain</keyword>
<evidence type="ECO:0000313" key="5">
    <source>
        <dbReference type="EMBL" id="PLW78823.1"/>
    </source>
</evidence>
<dbReference type="PANTHER" id="PTHR43080">
    <property type="entry name" value="CBS DOMAIN-CONTAINING PROTEIN CBSX3, MITOCHONDRIAL"/>
    <property type="match status" value="1"/>
</dbReference>
<evidence type="ECO:0000256" key="3">
    <source>
        <dbReference type="SAM" id="MobiDB-lite"/>
    </source>
</evidence>
<name>A0A2N5XWD4_9HYPH</name>
<dbReference type="InterPro" id="IPR044725">
    <property type="entry name" value="CBSX3_CBS_dom"/>
</dbReference>
<feature type="compositionally biased region" description="Gly residues" evidence="3">
    <location>
        <begin position="1"/>
        <end position="10"/>
    </location>
</feature>
<evidence type="ECO:0000256" key="2">
    <source>
        <dbReference type="PROSITE-ProRule" id="PRU00703"/>
    </source>
</evidence>
<dbReference type="PANTHER" id="PTHR43080:SF2">
    <property type="entry name" value="CBS DOMAIN-CONTAINING PROTEIN"/>
    <property type="match status" value="1"/>
</dbReference>
<feature type="domain" description="CBS" evidence="4">
    <location>
        <begin position="56"/>
        <end position="115"/>
    </location>
</feature>
<dbReference type="AlphaFoldDB" id="A0A2N5XWD4"/>
<evidence type="ECO:0000256" key="1">
    <source>
        <dbReference type="ARBA" id="ARBA00023122"/>
    </source>
</evidence>
<dbReference type="SUPFAM" id="SSF54631">
    <property type="entry name" value="CBS-domain pair"/>
    <property type="match status" value="1"/>
</dbReference>
<evidence type="ECO:0000259" key="4">
    <source>
        <dbReference type="PROSITE" id="PS51371"/>
    </source>
</evidence>
<dbReference type="InterPro" id="IPR046342">
    <property type="entry name" value="CBS_dom_sf"/>
</dbReference>
<dbReference type="Proteomes" id="UP000234881">
    <property type="component" value="Unassembled WGS sequence"/>
</dbReference>
<dbReference type="InterPro" id="IPR000644">
    <property type="entry name" value="CBS_dom"/>
</dbReference>
<dbReference type="SMART" id="SM00116">
    <property type="entry name" value="CBS"/>
    <property type="match status" value="2"/>
</dbReference>
<proteinExistence type="predicted"/>
<accession>A0A2N5XWD4</accession>
<reference evidence="5 6" key="1">
    <citation type="submission" date="2018-01" db="EMBL/GenBank/DDBJ databases">
        <title>The draft genome sequence of Cohaesibacter sp. H1304.</title>
        <authorList>
            <person name="Wang N.-N."/>
            <person name="Du Z.-J."/>
        </authorList>
    </citation>
    <scope>NUCLEOTIDE SEQUENCE [LARGE SCALE GENOMIC DNA]</scope>
    <source>
        <strain evidence="5 6">H1304</strain>
    </source>
</reference>
<dbReference type="Pfam" id="PF00571">
    <property type="entry name" value="CBS"/>
    <property type="match status" value="2"/>
</dbReference>
<comment type="caution">
    <text evidence="5">The sequence shown here is derived from an EMBL/GenBank/DDBJ whole genome shotgun (WGS) entry which is preliminary data.</text>
</comment>
<feature type="compositionally biased region" description="Basic and acidic residues" evidence="3">
    <location>
        <begin position="27"/>
        <end position="36"/>
    </location>
</feature>
<dbReference type="PROSITE" id="PS51371">
    <property type="entry name" value="CBS"/>
    <property type="match status" value="2"/>
</dbReference>